<dbReference type="Proteomes" id="UP000000556">
    <property type="component" value="Chromosome"/>
</dbReference>
<protein>
    <submittedName>
        <fullName evidence="1">Uncharacterized protein</fullName>
    </submittedName>
</protein>
<dbReference type="OrthoDB" id="6995902at2"/>
<gene>
    <name evidence="1" type="ordered locus">PP_5715</name>
</gene>
<dbReference type="STRING" id="160488.PP_5715"/>
<name>A0A140FWR9_PSEPK</name>
<dbReference type="KEGG" id="ppu:PP_5715"/>
<organism evidence="1 2">
    <name type="scientific">Pseudomonas putida (strain ATCC 47054 / DSM 6125 / CFBP 8728 / NCIMB 11950 / KT2440)</name>
    <dbReference type="NCBI Taxonomy" id="160488"/>
    <lineage>
        <taxon>Bacteria</taxon>
        <taxon>Pseudomonadati</taxon>
        <taxon>Pseudomonadota</taxon>
        <taxon>Gammaproteobacteria</taxon>
        <taxon>Pseudomonadales</taxon>
        <taxon>Pseudomonadaceae</taxon>
        <taxon>Pseudomonas</taxon>
    </lineage>
</organism>
<dbReference type="EMBL" id="AE015451">
    <property type="protein sequence ID" value="AMM03052.1"/>
    <property type="molecule type" value="Genomic_DNA"/>
</dbReference>
<reference evidence="1 2" key="2">
    <citation type="journal article" date="2016" name="Environ. Microbiol.">
        <title>The revisited genome of Pseudomonas putida KT2440 enlightens its value as a robust metabolic chassis.</title>
        <authorList>
            <person name="Belda E."/>
            <person name="van Heck R.G."/>
            <person name="Lopez-Sanchez M.J."/>
            <person name="Cruveiller S."/>
            <person name="Barbe V."/>
            <person name="Fraser C."/>
            <person name="Klenk H.P."/>
            <person name="Petersen J."/>
            <person name="Morgat A."/>
            <person name="Nikel P.I."/>
            <person name="Vallenet D."/>
            <person name="Rouy Z."/>
            <person name="Sekowska A."/>
            <person name="Martins Dos Santos V.A."/>
            <person name="de Lorenzo V."/>
            <person name="Danchin A."/>
            <person name="Medigue C."/>
        </authorList>
    </citation>
    <scope>NUCLEOTIDE SEQUENCE [LARGE SCALE GENOMIC DNA]</scope>
    <source>
        <strain evidence="2">ATCC 47054 / DSM 6125 / CFBP 8728 / NCIMB 11950 / KT2440</strain>
    </source>
</reference>
<dbReference type="RefSeq" id="WP_049586728.1">
    <property type="nucleotide sequence ID" value="NC_002947.4"/>
</dbReference>
<accession>A0A140FWR9</accession>
<keyword evidence="2" id="KW-1185">Reference proteome</keyword>
<dbReference type="GeneID" id="83682553"/>
<evidence type="ECO:0000313" key="2">
    <source>
        <dbReference type="Proteomes" id="UP000000556"/>
    </source>
</evidence>
<sequence>MQANYTLWLNGNSLVLIDNNVSASRAEALLDVQLAAYLTANKGHAIQEADWHKDYLRIQGNFGCTVATLHSGAVPAATAVACEPWNMLRAKLLAGVPSALQGAVATCLDAYSAQPDDAMEQLLWAECVRPPDDKGVSHVRMELRLILADSGVISTELGFSTAEHLAMDWLWQPLNLSSAQATQQFDANYFTHEKVISSISPGLHDAIKVKQLQYRSQVKLATTSGVENE</sequence>
<dbReference type="BioCyc" id="PPUT160488:G1G01-5164-MONOMER"/>
<proteinExistence type="predicted"/>
<reference evidence="1 2" key="1">
    <citation type="journal article" date="2002" name="Environ. Microbiol.">
        <title>Complete genome sequence and comparative analysis of the metabolically versatile Pseudomonas putida KT2440.</title>
        <authorList>
            <person name="Nelson K.E."/>
            <person name="Weinel C."/>
            <person name="Paulsen I.T."/>
            <person name="Dodson R.J."/>
            <person name="Hilbert H."/>
            <person name="Martins dos Santos V.A."/>
            <person name="Fouts D.E."/>
            <person name="Gill S.R."/>
            <person name="Pop M."/>
            <person name="Holmes M."/>
            <person name="Brinkac L."/>
            <person name="Beanan M."/>
            <person name="DeBoy R.T."/>
            <person name="Daugherty S."/>
            <person name="Kolonay J."/>
            <person name="Madupu R."/>
            <person name="Nelson W."/>
            <person name="White O."/>
            <person name="Peterson J."/>
            <person name="Khouri H."/>
            <person name="Hance I."/>
            <person name="Chris Lee P."/>
            <person name="Holtzapple E."/>
            <person name="Scanlan D."/>
            <person name="Tran K."/>
            <person name="Moazzez A."/>
            <person name="Utterback T."/>
            <person name="Rizzo M."/>
            <person name="Lee K."/>
            <person name="Kosack D."/>
            <person name="Moestl D."/>
            <person name="Wedler H."/>
            <person name="Lauber J."/>
            <person name="Stjepandic D."/>
            <person name="Hoheisel J."/>
            <person name="Straetz M."/>
            <person name="Heim S."/>
            <person name="Kiewitz C."/>
            <person name="Eisen J.A."/>
            <person name="Timmis K.N."/>
            <person name="Dusterhoft A."/>
            <person name="Tummler B."/>
            <person name="Fraser C.M."/>
        </authorList>
    </citation>
    <scope>NUCLEOTIDE SEQUENCE [LARGE SCALE GENOMIC DNA]</scope>
    <source>
        <strain evidence="2">ATCC 47054 / DSM 6125 / CFBP 8728 / NCIMB 11950 / KT2440</strain>
    </source>
</reference>
<dbReference type="AlphaFoldDB" id="A0A140FWR9"/>
<evidence type="ECO:0000313" key="1">
    <source>
        <dbReference type="EMBL" id="AMM03052.1"/>
    </source>
</evidence>